<comment type="caution">
    <text evidence="3">The sequence shown here is derived from an EMBL/GenBank/DDBJ whole genome shotgun (WGS) entry which is preliminary data.</text>
</comment>
<keyword evidence="4" id="KW-1185">Reference proteome</keyword>
<dbReference type="KEGG" id="bbes:BESB_029170"/>
<dbReference type="VEuPathDB" id="ToxoDB:BESB_029170"/>
<evidence type="ECO:0008006" key="5">
    <source>
        <dbReference type="Google" id="ProtNLM"/>
    </source>
</evidence>
<keyword evidence="2" id="KW-0472">Membrane</keyword>
<dbReference type="Proteomes" id="UP000224006">
    <property type="component" value="Unassembled WGS sequence"/>
</dbReference>
<dbReference type="RefSeq" id="XP_029215491.1">
    <property type="nucleotide sequence ID" value="XM_029361591.1"/>
</dbReference>
<accession>A0A2A9M7Y1</accession>
<reference evidence="3 4" key="1">
    <citation type="submission" date="2017-09" db="EMBL/GenBank/DDBJ databases">
        <title>Genome sequencing of Besnoitia besnoiti strain Bb-Ger1.</title>
        <authorList>
            <person name="Schares G."/>
            <person name="Venepally P."/>
            <person name="Lorenzi H.A."/>
        </authorList>
    </citation>
    <scope>NUCLEOTIDE SEQUENCE [LARGE SCALE GENOMIC DNA]</scope>
    <source>
        <strain evidence="3 4">Bb-Ger1</strain>
    </source>
</reference>
<evidence type="ECO:0000256" key="1">
    <source>
        <dbReference type="SAM" id="MobiDB-lite"/>
    </source>
</evidence>
<feature type="region of interest" description="Disordered" evidence="1">
    <location>
        <begin position="178"/>
        <end position="247"/>
    </location>
</feature>
<protein>
    <recommendedName>
        <fullName evidence="5">Transmembrane protein</fullName>
    </recommendedName>
</protein>
<evidence type="ECO:0000256" key="2">
    <source>
        <dbReference type="SAM" id="Phobius"/>
    </source>
</evidence>
<sequence>MAVDHGRLREAGETENGVLGFFSRLRNCPPFENIFRSDERSNAVLSTVQFSIAGFATGFLFGALSFDFLLNSPFLTNAKRGVLRDLAETHSSLRQQRENFLLIRQHTSVLQRLRRALSSLENSGAQSMSAMSAAHAAGGDTHVQTPGGVGRAAEACATSATFAAHASSAVSSSSRVSAAATPSGSASSFASAPSSCSPASPHAPGNQAASSSFSRSSPGSRLQASPALSSASASSSPSPSVPSGSTRHALLQDQAQQLQSQLAQLWERDALLRSREKSFFSGLLPSGREPEAGARSGPLALLRASRASPTPAAQPPPASTASASPRERLRGGVERLEKTPHPASRGCESLARRRLQLFFAHRVKLPARVGLRVGVACMGFYTLESALYGLLERGRGCSAFTRVTDWWLSALYLYGVSGHTLDLRPPPARSRLPAPLYGLSHRPQSFSFFVSQAARGVAQLSRFCEFAVQRNSPLFVFFFYRACFDILSYSWQLQSVV</sequence>
<dbReference type="OrthoDB" id="332248at2759"/>
<feature type="transmembrane region" description="Helical" evidence="2">
    <location>
        <begin position="50"/>
        <end position="70"/>
    </location>
</feature>
<organism evidence="3 4">
    <name type="scientific">Besnoitia besnoiti</name>
    <name type="common">Apicomplexan protozoan</name>
    <dbReference type="NCBI Taxonomy" id="94643"/>
    <lineage>
        <taxon>Eukaryota</taxon>
        <taxon>Sar</taxon>
        <taxon>Alveolata</taxon>
        <taxon>Apicomplexa</taxon>
        <taxon>Conoidasida</taxon>
        <taxon>Coccidia</taxon>
        <taxon>Eucoccidiorida</taxon>
        <taxon>Eimeriorina</taxon>
        <taxon>Sarcocystidae</taxon>
        <taxon>Besnoitia</taxon>
    </lineage>
</organism>
<name>A0A2A9M7Y1_BESBE</name>
<evidence type="ECO:0000313" key="3">
    <source>
        <dbReference type="EMBL" id="PFH31482.1"/>
    </source>
</evidence>
<proteinExistence type="predicted"/>
<evidence type="ECO:0000313" key="4">
    <source>
        <dbReference type="Proteomes" id="UP000224006"/>
    </source>
</evidence>
<keyword evidence="2" id="KW-1133">Transmembrane helix</keyword>
<dbReference type="AlphaFoldDB" id="A0A2A9M7Y1"/>
<gene>
    <name evidence="3" type="ORF">BESB_029170</name>
</gene>
<dbReference type="GeneID" id="40307969"/>
<keyword evidence="2" id="KW-0812">Transmembrane</keyword>
<feature type="region of interest" description="Disordered" evidence="1">
    <location>
        <begin position="305"/>
        <end position="328"/>
    </location>
</feature>
<dbReference type="EMBL" id="NWUJ01000015">
    <property type="protein sequence ID" value="PFH31482.1"/>
    <property type="molecule type" value="Genomic_DNA"/>
</dbReference>